<dbReference type="InterPro" id="IPR028096">
    <property type="entry name" value="EfeO_Cupredoxin"/>
</dbReference>
<dbReference type="CDD" id="cd02094">
    <property type="entry name" value="P-type_ATPase_Cu-like"/>
    <property type="match status" value="1"/>
</dbReference>
<evidence type="ECO:0000259" key="16">
    <source>
        <dbReference type="Pfam" id="PF00122"/>
    </source>
</evidence>
<evidence type="ECO:0000256" key="6">
    <source>
        <dbReference type="ARBA" id="ARBA00022723"/>
    </source>
</evidence>
<dbReference type="SFLD" id="SFLDG00002">
    <property type="entry name" value="C1.7:_P-type_atpase_like"/>
    <property type="match status" value="1"/>
</dbReference>
<comment type="subcellular location">
    <subcellularLocation>
        <location evidence="1">Cell membrane</location>
        <topology evidence="1">Multi-pass membrane protein</topology>
    </subcellularLocation>
</comment>
<dbReference type="SFLD" id="SFLDS00003">
    <property type="entry name" value="Haloacid_Dehalogenase"/>
    <property type="match status" value="1"/>
</dbReference>
<dbReference type="NCBIfam" id="TIGR01494">
    <property type="entry name" value="ATPase_P-type"/>
    <property type="match status" value="1"/>
</dbReference>
<dbReference type="AlphaFoldDB" id="Q8DQJ5"/>
<feature type="transmembrane region" description="Helical" evidence="15">
    <location>
        <begin position="201"/>
        <end position="218"/>
    </location>
</feature>
<keyword evidence="18" id="KW-0378">Hydrolase</keyword>
<keyword evidence="8" id="KW-0813">Transport</keyword>
<dbReference type="NCBIfam" id="TIGR01511">
    <property type="entry name" value="ATPase-IB1_Cu"/>
    <property type="match status" value="1"/>
</dbReference>
<dbReference type="InterPro" id="IPR044492">
    <property type="entry name" value="P_typ_ATPase_HD_dom"/>
</dbReference>
<dbReference type="GO" id="GO:0140581">
    <property type="term" value="F:P-type monovalent copper transporter activity"/>
    <property type="evidence" value="ECO:0007669"/>
    <property type="project" value="UniProtKB-EC"/>
</dbReference>
<dbReference type="eggNOG" id="COG2217">
    <property type="taxonomic scope" value="Bacteria"/>
</dbReference>
<dbReference type="PATRIC" id="fig|171101.6.peg.712"/>
<protein>
    <recommendedName>
        <fullName evidence="3">P-type Cu(+) transporter</fullName>
        <ecNumber evidence="3">7.2.2.8</ecNumber>
    </recommendedName>
</protein>
<dbReference type="Pfam" id="PF13473">
    <property type="entry name" value="Cupredoxin_1"/>
    <property type="match status" value="1"/>
</dbReference>
<evidence type="ECO:0000256" key="10">
    <source>
        <dbReference type="ARBA" id="ARBA00022967"/>
    </source>
</evidence>
<dbReference type="InterPro" id="IPR008250">
    <property type="entry name" value="ATPase_P-typ_transduc_dom_A_sf"/>
</dbReference>
<dbReference type="Gene3D" id="3.40.1110.10">
    <property type="entry name" value="Calcium-transporting ATPase, cytoplasmic domain N"/>
    <property type="match status" value="1"/>
</dbReference>
<evidence type="ECO:0000256" key="7">
    <source>
        <dbReference type="ARBA" id="ARBA00022741"/>
    </source>
</evidence>
<evidence type="ECO:0000256" key="2">
    <source>
        <dbReference type="ARBA" id="ARBA00006024"/>
    </source>
</evidence>
<dbReference type="GO" id="GO:0016020">
    <property type="term" value="C:membrane"/>
    <property type="evidence" value="ECO:0000318"/>
    <property type="project" value="GO_Central"/>
</dbReference>
<keyword evidence="12" id="KW-0186">Copper</keyword>
<dbReference type="InterPro" id="IPR018303">
    <property type="entry name" value="ATPase_P-typ_P_site"/>
</dbReference>
<dbReference type="EMBL" id="AE007317">
    <property type="protein sequence ID" value="AAK99445.1"/>
    <property type="molecule type" value="Genomic_DNA"/>
</dbReference>
<dbReference type="InterPro" id="IPR001757">
    <property type="entry name" value="P_typ_ATPase"/>
</dbReference>
<dbReference type="SUPFAM" id="SSF81665">
    <property type="entry name" value="Calcium ATPase, transmembrane domain M"/>
    <property type="match status" value="1"/>
</dbReference>
<keyword evidence="6 15" id="KW-0479">Metal-binding</keyword>
<dbReference type="PRINTS" id="PR00943">
    <property type="entry name" value="CUATPASE"/>
</dbReference>
<dbReference type="NCBIfam" id="TIGR01525">
    <property type="entry name" value="ATPase-IB_hvy"/>
    <property type="match status" value="1"/>
</dbReference>
<feature type="transmembrane region" description="Helical" evidence="15">
    <location>
        <begin position="392"/>
        <end position="415"/>
    </location>
</feature>
<evidence type="ECO:0000256" key="11">
    <source>
        <dbReference type="ARBA" id="ARBA00022989"/>
    </source>
</evidence>
<dbReference type="InterPro" id="IPR059000">
    <property type="entry name" value="ATPase_P-type_domA"/>
</dbReference>
<evidence type="ECO:0000256" key="9">
    <source>
        <dbReference type="ARBA" id="ARBA00022840"/>
    </source>
</evidence>
<gene>
    <name evidence="18" type="primary">ctpA</name>
    <name evidence="18" type="ordered locus">spr0641</name>
</gene>
<dbReference type="InterPro" id="IPR023299">
    <property type="entry name" value="ATPase_P-typ_cyto_dom_N"/>
</dbReference>
<name>Q8DQJ5_STRR6</name>
<dbReference type="FunFam" id="3.40.1110.10:FF:000152">
    <property type="entry name" value="Cation transporter E1-E2 family ATPase"/>
    <property type="match status" value="1"/>
</dbReference>
<dbReference type="SFLD" id="SFLDF00027">
    <property type="entry name" value="p-type_atpase"/>
    <property type="match status" value="1"/>
</dbReference>
<keyword evidence="19" id="KW-1185">Reference proteome</keyword>
<evidence type="ECO:0000256" key="5">
    <source>
        <dbReference type="ARBA" id="ARBA00022692"/>
    </source>
</evidence>
<dbReference type="InterPro" id="IPR027256">
    <property type="entry name" value="P-typ_ATPase_IB"/>
</dbReference>
<dbReference type="Pfam" id="PF00702">
    <property type="entry name" value="Hydrolase"/>
    <property type="match status" value="1"/>
</dbReference>
<evidence type="ECO:0000256" key="8">
    <source>
        <dbReference type="ARBA" id="ARBA00022796"/>
    </source>
</evidence>
<evidence type="ECO:0000256" key="15">
    <source>
        <dbReference type="RuleBase" id="RU362081"/>
    </source>
</evidence>
<proteinExistence type="inferred from homology"/>
<organism evidence="18 19">
    <name type="scientific">Streptococcus pneumoniae (strain ATCC BAA-255 / R6)</name>
    <dbReference type="NCBI Taxonomy" id="171101"/>
    <lineage>
        <taxon>Bacteria</taxon>
        <taxon>Bacillati</taxon>
        <taxon>Bacillota</taxon>
        <taxon>Bacilli</taxon>
        <taxon>Lactobacillales</taxon>
        <taxon>Streptococcaceae</taxon>
        <taxon>Streptococcus</taxon>
    </lineage>
</organism>
<dbReference type="Gene3D" id="3.40.50.1000">
    <property type="entry name" value="HAD superfamily/HAD-like"/>
    <property type="match status" value="1"/>
</dbReference>
<evidence type="ECO:0000259" key="17">
    <source>
        <dbReference type="Pfam" id="PF13473"/>
    </source>
</evidence>
<sequence>METMTEIVKASLENGIQKIRIQAEKGYHPAHIQLQKGIPAEITFHRATPSNCYKEILFEEEGILEPIGVDEEKVIRFTPQELGRHEFSCGMKMQKGSYTVVEKTRKSLSLLQRFWITSIFTVPLVILMIGMLTGSISHQVMHWGTFLATTPIMLVAGKPYIQSAWASFKKHNANMDTLVALGTLVAYFYSLVALFAGLPVYFESAGFILFFVLLGAVFEEKMRKNTSQAVEKLLDLQAKTAEVLSDDSYVQVPLEQVKVGDLIRVRPGEKIAVDGVVVEGVSSIDESMVTGESLPVDKTVGDTVIGSTINHSGTLVFRAEKVGSETVLAQIVDFVKKAQTSRAPIQDLTDKISGIFVPVVVILGIMTFWVWFVLLRDSVVVLGASFVSSLLYGVAVLIIACPCALGLATPTALMVGTGRSAKMGVLLKNGTVLQEIQKVQTLVFDKTGTLTEGKPVVTDIIGDEVEVFGLAASLEDASQHPLAEAIVKRASEAGLEFQTVENFQALHGKGVSGRINGKQVLLGNAKMLDGMDISNTYQDKLEELEKEAKTVVFLAVDNEIKGLLALQDIPKENAKLAISQLKKRGLRTVMLTGDNAGVARAIADQIGIEEVIAGVLPEEKAHEIHKLQAAGKVAFVGDGINDAPALSVADVGIAMGAGTDIAIESADLVLTTNNLLGVVRAFDMSKKTFHRILLNLFWAFIYNVVGIPIAAGVFSGVGLALNPELAGLAMAFSSVSVLTSSLLLNFSKID</sequence>
<comment type="catalytic activity">
    <reaction evidence="14">
        <text>Cu(+)(in) + ATP + H2O = Cu(+)(out) + ADP + phosphate + H(+)</text>
        <dbReference type="Rhea" id="RHEA:25792"/>
        <dbReference type="ChEBI" id="CHEBI:15377"/>
        <dbReference type="ChEBI" id="CHEBI:15378"/>
        <dbReference type="ChEBI" id="CHEBI:30616"/>
        <dbReference type="ChEBI" id="CHEBI:43474"/>
        <dbReference type="ChEBI" id="CHEBI:49552"/>
        <dbReference type="ChEBI" id="CHEBI:456216"/>
        <dbReference type="EC" id="7.2.2.8"/>
    </reaction>
</comment>
<evidence type="ECO:0000256" key="14">
    <source>
        <dbReference type="ARBA" id="ARBA00049289"/>
    </source>
</evidence>
<dbReference type="PRINTS" id="PR00119">
    <property type="entry name" value="CATATPASE"/>
</dbReference>
<dbReference type="InterPro" id="IPR036412">
    <property type="entry name" value="HAD-like_sf"/>
</dbReference>
<dbReference type="Proteomes" id="UP000000586">
    <property type="component" value="Chromosome"/>
</dbReference>
<feature type="transmembrane region" description="Helical" evidence="15">
    <location>
        <begin position="114"/>
        <end position="134"/>
    </location>
</feature>
<feature type="transmembrane region" description="Helical" evidence="15">
    <location>
        <begin position="352"/>
        <end position="372"/>
    </location>
</feature>
<comment type="similarity">
    <text evidence="2 15">Belongs to the cation transport ATPase (P-type) (TC 3.A.3) family. Type IB subfamily.</text>
</comment>
<dbReference type="KEGG" id="spr:spr0641"/>
<feature type="transmembrane region" description="Helical" evidence="15">
    <location>
        <begin position="725"/>
        <end position="746"/>
    </location>
</feature>
<evidence type="ECO:0000256" key="1">
    <source>
        <dbReference type="ARBA" id="ARBA00004651"/>
    </source>
</evidence>
<dbReference type="HOGENOM" id="CLU_001771_11_2_9"/>
<dbReference type="GO" id="GO:0016887">
    <property type="term" value="F:ATP hydrolysis activity"/>
    <property type="evidence" value="ECO:0007669"/>
    <property type="project" value="InterPro"/>
</dbReference>
<evidence type="ECO:0000313" key="18">
    <source>
        <dbReference type="EMBL" id="AAK99445.1"/>
    </source>
</evidence>
<dbReference type="FunFam" id="2.60.40.420:FF:000080">
    <property type="entry name" value="Cation transporter E1-E2 family ATPase"/>
    <property type="match status" value="1"/>
</dbReference>
<feature type="transmembrane region" description="Helical" evidence="15">
    <location>
        <begin position="178"/>
        <end position="195"/>
    </location>
</feature>
<keyword evidence="13 15" id="KW-0472">Membrane</keyword>
<keyword evidence="11 15" id="KW-1133">Transmembrane helix</keyword>
<dbReference type="InterPro" id="IPR023298">
    <property type="entry name" value="ATPase_P-typ_TM_dom_sf"/>
</dbReference>
<keyword evidence="8" id="KW-0187">Copper transport</keyword>
<dbReference type="EC" id="7.2.2.8" evidence="3"/>
<dbReference type="GO" id="GO:0043682">
    <property type="term" value="F:P-type divalent copper transporter activity"/>
    <property type="evidence" value="ECO:0000318"/>
    <property type="project" value="GO_Central"/>
</dbReference>
<keyword evidence="10" id="KW-1278">Translocase</keyword>
<accession>Q8DQJ5</accession>
<dbReference type="GO" id="GO:0005886">
    <property type="term" value="C:plasma membrane"/>
    <property type="evidence" value="ECO:0007669"/>
    <property type="project" value="UniProtKB-SubCell"/>
</dbReference>
<dbReference type="GO" id="GO:0055070">
    <property type="term" value="P:copper ion homeostasis"/>
    <property type="evidence" value="ECO:0000318"/>
    <property type="project" value="GO_Central"/>
</dbReference>
<dbReference type="Gene3D" id="2.70.150.10">
    <property type="entry name" value="Calcium-transporting ATPase, cytoplasmic transduction domain A"/>
    <property type="match status" value="1"/>
</dbReference>
<dbReference type="Gene3D" id="2.60.40.420">
    <property type="entry name" value="Cupredoxins - blue copper proteins"/>
    <property type="match status" value="1"/>
</dbReference>
<evidence type="ECO:0000256" key="3">
    <source>
        <dbReference type="ARBA" id="ARBA00012517"/>
    </source>
</evidence>
<keyword evidence="8" id="KW-0406">Ion transport</keyword>
<reference evidence="18 19" key="1">
    <citation type="journal article" date="2001" name="J. Bacteriol.">
        <title>Genome of the bacterium Streptococcus pneumoniae strain R6.</title>
        <authorList>
            <person name="Hoskins J.A."/>
            <person name="Alborn W.Jr."/>
            <person name="Arnold J."/>
            <person name="Blaszczak L."/>
            <person name="Burgett S."/>
            <person name="DeHoff B.S."/>
            <person name="Estrem S."/>
            <person name="Fritz L."/>
            <person name="Fu D.-J."/>
            <person name="Fuller W."/>
            <person name="Geringer C."/>
            <person name="Gilmour R."/>
            <person name="Glass J.S."/>
            <person name="Khoja H."/>
            <person name="Kraft A."/>
            <person name="LaGace R."/>
            <person name="LeBlanc D.J."/>
            <person name="Lee L.N."/>
            <person name="Lefkowitz E.J."/>
            <person name="Lu J."/>
            <person name="Matsushima P."/>
            <person name="McAhren S."/>
            <person name="McHenney M."/>
            <person name="McLeaster K."/>
            <person name="Mundy C."/>
            <person name="Nicas T.I."/>
            <person name="Norris F.H."/>
            <person name="O'Gara M."/>
            <person name="Peery R."/>
            <person name="Robertson G.T."/>
            <person name="Rockey P."/>
            <person name="Sun P.-M."/>
            <person name="Winkler M.E."/>
            <person name="Yang Y."/>
            <person name="Young-Bellido M."/>
            <person name="Zhao G."/>
            <person name="Zook C."/>
            <person name="Baltz R.H."/>
            <person name="Jaskunas S.Richard."/>
            <person name="Rosteck P.R.Jr."/>
            <person name="Skatrud P.L."/>
            <person name="Glass J.I."/>
        </authorList>
    </citation>
    <scope>NUCLEOTIDE SEQUENCE [LARGE SCALE GENOMIC DNA]</scope>
    <source>
        <strain evidence="19">ATCC BAA-255 / R6</strain>
    </source>
</reference>
<evidence type="ECO:0000256" key="13">
    <source>
        <dbReference type="ARBA" id="ARBA00023136"/>
    </source>
</evidence>
<dbReference type="Pfam" id="PF00122">
    <property type="entry name" value="E1-E2_ATPase"/>
    <property type="match status" value="1"/>
</dbReference>
<feature type="transmembrane region" description="Helical" evidence="15">
    <location>
        <begin position="692"/>
        <end position="719"/>
    </location>
</feature>
<dbReference type="GO" id="GO:0005524">
    <property type="term" value="F:ATP binding"/>
    <property type="evidence" value="ECO:0007669"/>
    <property type="project" value="UniProtKB-UniRule"/>
</dbReference>
<dbReference type="STRING" id="171101.spr0641"/>
<dbReference type="PIR" id="A97952">
    <property type="entry name" value="A97952"/>
</dbReference>
<dbReference type="PROSITE" id="PS00154">
    <property type="entry name" value="ATPASE_E1_E2"/>
    <property type="match status" value="1"/>
</dbReference>
<feature type="domain" description="P-type ATPase A" evidence="16">
    <location>
        <begin position="236"/>
        <end position="335"/>
    </location>
</feature>
<keyword evidence="4 15" id="KW-1003">Cell membrane</keyword>
<evidence type="ECO:0000313" key="19">
    <source>
        <dbReference type="Proteomes" id="UP000000586"/>
    </source>
</evidence>
<keyword evidence="5 15" id="KW-0812">Transmembrane</keyword>
<dbReference type="InterPro" id="IPR023214">
    <property type="entry name" value="HAD_sf"/>
</dbReference>
<dbReference type="GO" id="GO:0005507">
    <property type="term" value="F:copper ion binding"/>
    <property type="evidence" value="ECO:0000318"/>
    <property type="project" value="GO_Central"/>
</dbReference>
<dbReference type="SUPFAM" id="SSF81653">
    <property type="entry name" value="Calcium ATPase, transduction domain A"/>
    <property type="match status" value="1"/>
</dbReference>
<evidence type="ECO:0000256" key="12">
    <source>
        <dbReference type="ARBA" id="ARBA00023008"/>
    </source>
</evidence>
<dbReference type="PANTHER" id="PTHR43520">
    <property type="entry name" value="ATP7, ISOFORM B"/>
    <property type="match status" value="1"/>
</dbReference>
<feature type="domain" description="EfeO-type cupredoxin-like" evidence="17">
    <location>
        <begin position="11"/>
        <end position="100"/>
    </location>
</feature>
<keyword evidence="7 15" id="KW-0547">Nucleotide-binding</keyword>
<dbReference type="PANTHER" id="PTHR43520:SF8">
    <property type="entry name" value="P-TYPE CU(+) TRANSPORTER"/>
    <property type="match status" value="1"/>
</dbReference>
<evidence type="ECO:0000256" key="4">
    <source>
        <dbReference type="ARBA" id="ARBA00022475"/>
    </source>
</evidence>
<dbReference type="SUPFAM" id="SSF56784">
    <property type="entry name" value="HAD-like"/>
    <property type="match status" value="1"/>
</dbReference>
<dbReference type="PROSITE" id="PS01229">
    <property type="entry name" value="COF_2"/>
    <property type="match status" value="1"/>
</dbReference>
<dbReference type="FunFam" id="2.70.150.10:FF:000020">
    <property type="entry name" value="Copper-exporting P-type ATPase A"/>
    <property type="match status" value="1"/>
</dbReference>
<keyword evidence="9 15" id="KW-0067">ATP-binding</keyword>
<dbReference type="InterPro" id="IPR008972">
    <property type="entry name" value="Cupredoxin"/>
</dbReference>
<feature type="transmembrane region" description="Helical" evidence="15">
    <location>
        <begin position="140"/>
        <end position="157"/>
    </location>
</feature>